<evidence type="ECO:0000313" key="3">
    <source>
        <dbReference type="Proteomes" id="UP000320475"/>
    </source>
</evidence>
<dbReference type="InterPro" id="IPR036280">
    <property type="entry name" value="Multihaem_cyt_sf"/>
</dbReference>
<protein>
    <recommendedName>
        <fullName evidence="4">GATA-type domain-containing protein</fullName>
    </recommendedName>
</protein>
<feature type="compositionally biased region" description="Basic and acidic residues" evidence="1">
    <location>
        <begin position="251"/>
        <end position="264"/>
    </location>
</feature>
<feature type="compositionally biased region" description="Polar residues" evidence="1">
    <location>
        <begin position="419"/>
        <end position="428"/>
    </location>
</feature>
<dbReference type="EMBL" id="QEAM01000116">
    <property type="protein sequence ID" value="TPX46069.1"/>
    <property type="molecule type" value="Genomic_DNA"/>
</dbReference>
<feature type="region of interest" description="Disordered" evidence="1">
    <location>
        <begin position="1"/>
        <end position="26"/>
    </location>
</feature>
<dbReference type="Proteomes" id="UP000320475">
    <property type="component" value="Unassembled WGS sequence"/>
</dbReference>
<evidence type="ECO:0008006" key="4">
    <source>
        <dbReference type="Google" id="ProtNLM"/>
    </source>
</evidence>
<dbReference type="AlphaFoldDB" id="A0A507D3I8"/>
<sequence length="543" mass="57537">MTRGARESSERTTQRHTAVSHQHTNRVQVAVAVVAQPAFTASSPHPCNREATPEKSTPPESPSSSGSRRKSKPVSYTQVKNKQGIIFHSLPVSAIACGHLFTADFDYNTVHLPTRITPNMVPHSGIPSCPSATTLKCCAGGAVAGLVPAVPSKQAVMVDFGCQIGGAASDIADWCAARVLRPTRDRAIQVGDGTISPQDLITPIATAATIATGPHMEYRPVMAAASKDVTANAHPVHIPVVTVGESKKRKHPEDDAPSQKKDGKNSGSTKKKTLVGTDKKERDSFHKKVPPPKSSNLPQNNGPCRIAPPSSSSSKLKEKSRDNDVIIVLDDDDDMMQPMKPEKPDMTSRIVKGGMSMSSGPHVKAAVVSSTAGAPTNPSVAAISMTDAPAFTTAMTVSSRTPTQYSSQSSRSSSGSSSNIVPQQQPTRKSGRPPSNSRPRNESSSSTASCHKPTAPTNAKEPSAGGTRASGRLAKVCESCHNTGELTIRQGSNARSIYCSACAGRFDKRRMRCTQCNYVPDDVEATRSRCIKCLGGTWLYVPP</sequence>
<accession>A0A507D3I8</accession>
<feature type="region of interest" description="Disordered" evidence="1">
    <location>
        <begin position="238"/>
        <end position="323"/>
    </location>
</feature>
<comment type="caution">
    <text evidence="2">The sequence shown here is derived from an EMBL/GenBank/DDBJ whole genome shotgun (WGS) entry which is preliminary data.</text>
</comment>
<dbReference type="VEuPathDB" id="FungiDB:SeMB42_g05126"/>
<feature type="compositionally biased region" description="Low complexity" evidence="1">
    <location>
        <begin position="399"/>
        <end position="418"/>
    </location>
</feature>
<name>A0A507D3I8_9FUNG</name>
<organism evidence="2 3">
    <name type="scientific">Synchytrium endobioticum</name>
    <dbReference type="NCBI Taxonomy" id="286115"/>
    <lineage>
        <taxon>Eukaryota</taxon>
        <taxon>Fungi</taxon>
        <taxon>Fungi incertae sedis</taxon>
        <taxon>Chytridiomycota</taxon>
        <taxon>Chytridiomycota incertae sedis</taxon>
        <taxon>Chytridiomycetes</taxon>
        <taxon>Synchytriales</taxon>
        <taxon>Synchytriaceae</taxon>
        <taxon>Synchytrium</taxon>
    </lineage>
</organism>
<feature type="region of interest" description="Disordered" evidence="1">
    <location>
        <begin position="40"/>
        <end position="75"/>
    </location>
</feature>
<feature type="compositionally biased region" description="Polar residues" evidence="1">
    <location>
        <begin position="15"/>
        <end position="26"/>
    </location>
</feature>
<feature type="compositionally biased region" description="Basic and acidic residues" evidence="1">
    <location>
        <begin position="1"/>
        <end position="13"/>
    </location>
</feature>
<feature type="region of interest" description="Disordered" evidence="1">
    <location>
        <begin position="399"/>
        <end position="468"/>
    </location>
</feature>
<proteinExistence type="predicted"/>
<evidence type="ECO:0000256" key="1">
    <source>
        <dbReference type="SAM" id="MobiDB-lite"/>
    </source>
</evidence>
<feature type="compositionally biased region" description="Low complexity" evidence="1">
    <location>
        <begin position="432"/>
        <end position="446"/>
    </location>
</feature>
<reference evidence="2 3" key="1">
    <citation type="journal article" date="2019" name="Sci. Rep.">
        <title>Comparative genomics of chytrid fungi reveal insights into the obligate biotrophic and pathogenic lifestyle of Synchytrium endobioticum.</title>
        <authorList>
            <person name="van de Vossenberg B.T.L.H."/>
            <person name="Warris S."/>
            <person name="Nguyen H.D.T."/>
            <person name="van Gent-Pelzer M.P.E."/>
            <person name="Joly D.L."/>
            <person name="van de Geest H.C."/>
            <person name="Bonants P.J.M."/>
            <person name="Smith D.S."/>
            <person name="Levesque C.A."/>
            <person name="van der Lee T.A.J."/>
        </authorList>
    </citation>
    <scope>NUCLEOTIDE SEQUENCE [LARGE SCALE GENOMIC DNA]</scope>
    <source>
        <strain evidence="2 3">LEV6574</strain>
    </source>
</reference>
<evidence type="ECO:0000313" key="2">
    <source>
        <dbReference type="EMBL" id="TPX46069.1"/>
    </source>
</evidence>
<dbReference type="OrthoDB" id="2428534at2759"/>
<gene>
    <name evidence="2" type="ORF">SeLEV6574_g03451</name>
</gene>
<dbReference type="SUPFAM" id="SSF48695">
    <property type="entry name" value="Multiheme cytochromes"/>
    <property type="match status" value="1"/>
</dbReference>
<feature type="compositionally biased region" description="Basic and acidic residues" evidence="1">
    <location>
        <begin position="277"/>
        <end position="286"/>
    </location>
</feature>